<comment type="caution">
    <text evidence="1">The sequence shown here is derived from an EMBL/GenBank/DDBJ whole genome shotgun (WGS) entry which is preliminary data.</text>
</comment>
<name>A0AAU9IZM7_9CILI</name>
<accession>A0AAU9IZM7</accession>
<dbReference type="Proteomes" id="UP001162131">
    <property type="component" value="Unassembled WGS sequence"/>
</dbReference>
<dbReference type="EMBL" id="CAJZBQ010000018">
    <property type="protein sequence ID" value="CAG9317551.1"/>
    <property type="molecule type" value="Genomic_DNA"/>
</dbReference>
<dbReference type="AlphaFoldDB" id="A0AAU9IZM7"/>
<gene>
    <name evidence="1" type="ORF">BSTOLATCC_MIC18796</name>
</gene>
<protein>
    <submittedName>
        <fullName evidence="1">Uncharacterized protein</fullName>
    </submittedName>
</protein>
<reference evidence="1" key="1">
    <citation type="submission" date="2021-09" db="EMBL/GenBank/DDBJ databases">
        <authorList>
            <consortium name="AG Swart"/>
            <person name="Singh M."/>
            <person name="Singh A."/>
            <person name="Seah K."/>
            <person name="Emmerich C."/>
        </authorList>
    </citation>
    <scope>NUCLEOTIDE SEQUENCE</scope>
    <source>
        <strain evidence="1">ATCC30299</strain>
    </source>
</reference>
<organism evidence="1 2">
    <name type="scientific">Blepharisma stoltei</name>
    <dbReference type="NCBI Taxonomy" id="1481888"/>
    <lineage>
        <taxon>Eukaryota</taxon>
        <taxon>Sar</taxon>
        <taxon>Alveolata</taxon>
        <taxon>Ciliophora</taxon>
        <taxon>Postciliodesmatophora</taxon>
        <taxon>Heterotrichea</taxon>
        <taxon>Heterotrichida</taxon>
        <taxon>Blepharismidae</taxon>
        <taxon>Blepharisma</taxon>
    </lineage>
</organism>
<sequence>MSCWSIFQIFSIQNLFTKAKPKSTSNIDLKKDDDYEVKYHLAVMEEINRYKKYDLQSLSDSDIQAIAEYIYSLVKESGEIYFRSDMFYEELREIKKVLLLQDIRIINVLYKLIDEAQGRLMFQGIQELELFLSLARMQADLTSLSSLKEL</sequence>
<evidence type="ECO:0000313" key="1">
    <source>
        <dbReference type="EMBL" id="CAG9317551.1"/>
    </source>
</evidence>
<keyword evidence="2" id="KW-1185">Reference proteome</keyword>
<evidence type="ECO:0000313" key="2">
    <source>
        <dbReference type="Proteomes" id="UP001162131"/>
    </source>
</evidence>
<proteinExistence type="predicted"/>